<keyword evidence="8" id="KW-0472">Membrane</keyword>
<dbReference type="AlphaFoldDB" id="A0A1N6QBI0"/>
<name>A0A1N6QBI0_AQUAC</name>
<accession>A0A1N6QBI0</accession>
<comment type="subcellular location">
    <subcellularLocation>
        <location evidence="1">Periplasm</location>
    </subcellularLocation>
</comment>
<gene>
    <name evidence="10" type="ORF">SAMN05878282_102350</name>
</gene>
<evidence type="ECO:0000256" key="7">
    <source>
        <dbReference type="ARBA" id="ARBA00023315"/>
    </source>
</evidence>
<keyword evidence="3 10" id="KW-0808">Transferase</keyword>
<feature type="transmembrane region" description="Helical" evidence="8">
    <location>
        <begin position="20"/>
        <end position="44"/>
    </location>
</feature>
<dbReference type="Proteomes" id="UP000185841">
    <property type="component" value="Unassembled WGS sequence"/>
</dbReference>
<keyword evidence="6" id="KW-0016">Alginate biosynthesis</keyword>
<dbReference type="GO" id="GO:0042121">
    <property type="term" value="P:alginic acid biosynthetic process"/>
    <property type="evidence" value="ECO:0007669"/>
    <property type="project" value="UniProtKB-UniPathway"/>
</dbReference>
<protein>
    <submittedName>
        <fullName evidence="10">Alginate O-acetyltransferase complex protein AlgJ</fullName>
    </submittedName>
</protein>
<evidence type="ECO:0000256" key="8">
    <source>
        <dbReference type="SAM" id="Phobius"/>
    </source>
</evidence>
<keyword evidence="7" id="KW-0012">Acyltransferase</keyword>
<evidence type="ECO:0000313" key="11">
    <source>
        <dbReference type="Proteomes" id="UP000185841"/>
    </source>
</evidence>
<dbReference type="GO" id="GO:0042597">
    <property type="term" value="C:periplasmic space"/>
    <property type="evidence" value="ECO:0007669"/>
    <property type="project" value="UniProtKB-SubCell"/>
</dbReference>
<dbReference type="InterPro" id="IPR031811">
    <property type="entry name" value="ALGX/ALGJ_SGNH-like"/>
</dbReference>
<keyword evidence="8" id="KW-1133">Transmembrane helix</keyword>
<reference evidence="10 11" key="1">
    <citation type="submission" date="2017-01" db="EMBL/GenBank/DDBJ databases">
        <authorList>
            <person name="Mah S.A."/>
            <person name="Swanson W.J."/>
            <person name="Moy G.W."/>
            <person name="Vacquier V.D."/>
        </authorList>
    </citation>
    <scope>NUCLEOTIDE SEQUENCE [LARGE SCALE GENOMIC DNA]</scope>
    <source>
        <strain evidence="10 11">RU36E</strain>
    </source>
</reference>
<dbReference type="UniPathway" id="UPA00286"/>
<evidence type="ECO:0000256" key="5">
    <source>
        <dbReference type="ARBA" id="ARBA00022764"/>
    </source>
</evidence>
<evidence type="ECO:0000256" key="3">
    <source>
        <dbReference type="ARBA" id="ARBA00022679"/>
    </source>
</evidence>
<keyword evidence="5" id="KW-0574">Periplasm</keyword>
<dbReference type="EMBL" id="FTMP01000002">
    <property type="protein sequence ID" value="SIQ13895.1"/>
    <property type="molecule type" value="Genomic_DNA"/>
</dbReference>
<dbReference type="RefSeq" id="WP_076425198.1">
    <property type="nucleotide sequence ID" value="NZ_FTMP01000002.1"/>
</dbReference>
<dbReference type="Pfam" id="PF16822">
    <property type="entry name" value="ALGX"/>
    <property type="match status" value="1"/>
</dbReference>
<dbReference type="CDD" id="cd14444">
    <property type="entry name" value="AlgX_N_like_1"/>
    <property type="match status" value="1"/>
</dbReference>
<dbReference type="GO" id="GO:0016746">
    <property type="term" value="F:acyltransferase activity"/>
    <property type="evidence" value="ECO:0007669"/>
    <property type="project" value="UniProtKB-KW"/>
</dbReference>
<comment type="pathway">
    <text evidence="2">Glycan biosynthesis; alginate biosynthesis.</text>
</comment>
<organism evidence="10 11">
    <name type="scientific">Aquipseudomonas alcaligenes</name>
    <name type="common">Pseudomonas alcaligenes</name>
    <dbReference type="NCBI Taxonomy" id="43263"/>
    <lineage>
        <taxon>Bacteria</taxon>
        <taxon>Pseudomonadati</taxon>
        <taxon>Pseudomonadota</taxon>
        <taxon>Gammaproteobacteria</taxon>
        <taxon>Pseudomonadales</taxon>
        <taxon>Pseudomonadaceae</taxon>
        <taxon>Aquipseudomonas</taxon>
    </lineage>
</organism>
<keyword evidence="8" id="KW-0812">Transmembrane</keyword>
<feature type="domain" description="AlgX/AlgJ SGNH hydrolase-like" evidence="9">
    <location>
        <begin position="102"/>
        <end position="365"/>
    </location>
</feature>
<evidence type="ECO:0000256" key="2">
    <source>
        <dbReference type="ARBA" id="ARBA00005182"/>
    </source>
</evidence>
<keyword evidence="4" id="KW-0732">Signal</keyword>
<proteinExistence type="predicted"/>
<evidence type="ECO:0000259" key="9">
    <source>
        <dbReference type="Pfam" id="PF16822"/>
    </source>
</evidence>
<evidence type="ECO:0000256" key="6">
    <source>
        <dbReference type="ARBA" id="ARBA00022841"/>
    </source>
</evidence>
<evidence type="ECO:0000313" key="10">
    <source>
        <dbReference type="EMBL" id="SIQ13895.1"/>
    </source>
</evidence>
<evidence type="ECO:0000256" key="1">
    <source>
        <dbReference type="ARBA" id="ARBA00004418"/>
    </source>
</evidence>
<sequence>MSKKDASLAPVPPSAMTILLSPVAGVVMFVFLLAGLLSCLWAMFVSGKVDLLPKEHGWAAISEGEITHHIAKELSHVALARKAADLERAASWLLIGDTGARVRQGCPGWLFLADENRIHPRAEANAQARAQKVLAVRDWLAARNIRLLVALVPDKSRIAADQLCGISRSAQLADRAQRWQAQLQQAGVAVLDLAPTLQALGSSAYLRSDTHWSEAGAQAAALVLAPQIGALGVTPTPAQQLKRELQAEAPRPGDLVRLAGLDWLPEGLQPAGERVAESRFSKVEQDEAMSEDDLFGDSQLPNVALIGTSFSRNSNFVAFLEQALGASLGNFAKDGGEFSGAAKDYFASPAFRETPPQLLIWEIPERDLQSPYKDDIELPAL</sequence>
<evidence type="ECO:0000256" key="4">
    <source>
        <dbReference type="ARBA" id="ARBA00022729"/>
    </source>
</evidence>